<dbReference type="AlphaFoldDB" id="A0A0M4TU00"/>
<dbReference type="PATRIC" id="fig|224013.5.peg.2065"/>
<reference evidence="1 2" key="2">
    <citation type="journal article" date="2016" name="Genome Announc.">
        <title>Draft Genome Sequence of the N2-Fixing Cyanobacterium Nostoc piscinale CENA21, Isolated from the Brazilian Amazon Floodplain.</title>
        <authorList>
            <person name="Leao T."/>
            <person name="Guimaraes P.I."/>
            <person name="de Melo A.G."/>
            <person name="Ramos R.T."/>
            <person name="Leao P.N."/>
            <person name="Silva A."/>
            <person name="Fiore M.F."/>
            <person name="Schneider M.P."/>
        </authorList>
    </citation>
    <scope>NUCLEOTIDE SEQUENCE [LARGE SCALE GENOMIC DNA]</scope>
    <source>
        <strain evidence="1 2">CENA21</strain>
    </source>
</reference>
<dbReference type="OrthoDB" id="661223at2"/>
<dbReference type="STRING" id="224013.ACX27_08540"/>
<evidence type="ECO:0000313" key="1">
    <source>
        <dbReference type="EMBL" id="ALF52894.1"/>
    </source>
</evidence>
<gene>
    <name evidence="1" type="ORF">ACX27_08540</name>
</gene>
<proteinExistence type="predicted"/>
<evidence type="ECO:0000313" key="2">
    <source>
        <dbReference type="Proteomes" id="UP000062645"/>
    </source>
</evidence>
<dbReference type="KEGG" id="npz:ACX27_08540"/>
<sequence length="217" mass="23794">MTTFPGAPRLLKGAIVALDENQPNPIVIPFQYNPGTVNRTLELQAAGEEGNTTEALRLKGAPVETLKLEIELDATDDLETGESNAVQMGVYPRLSALEILLYPPSDLIVLNERLLSLGTIQITLPIAPLTLLIWGERRVVPVRINEFSITEEAHDVNLNPIRAKVSLGLRVLSYNDLSANNRGYHLFLSHQIVKETMANLGRVNNLDAVTGSNLNLL</sequence>
<accession>A0A0M4TU00</accession>
<name>A0A0M4TU00_9NOSO</name>
<dbReference type="Proteomes" id="UP000062645">
    <property type="component" value="Chromosome"/>
</dbReference>
<dbReference type="RefSeq" id="WP_062290938.1">
    <property type="nucleotide sequence ID" value="NZ_CP012036.1"/>
</dbReference>
<organism evidence="1 2">
    <name type="scientific">Nostoc piscinale CENA21</name>
    <dbReference type="NCBI Taxonomy" id="224013"/>
    <lineage>
        <taxon>Bacteria</taxon>
        <taxon>Bacillati</taxon>
        <taxon>Cyanobacteriota</taxon>
        <taxon>Cyanophyceae</taxon>
        <taxon>Nostocales</taxon>
        <taxon>Nostocaceae</taxon>
        <taxon>Nostoc</taxon>
    </lineage>
</organism>
<dbReference type="EMBL" id="CP012036">
    <property type="protein sequence ID" value="ALF52894.1"/>
    <property type="molecule type" value="Genomic_DNA"/>
</dbReference>
<protein>
    <submittedName>
        <fullName evidence="1">Uncharacterized protein</fullName>
    </submittedName>
</protein>
<keyword evidence="2" id="KW-1185">Reference proteome</keyword>
<reference evidence="2" key="1">
    <citation type="submission" date="2015-07" db="EMBL/GenBank/DDBJ databases">
        <title>Genome Of Nitrogen-Fixing Cyanobacterium Nostoc piscinale CENA21 From Solimoes/Amazon River Floodplain Sediments And Comparative Genomics To Uncover Biosynthetic Natural Products Potential.</title>
        <authorList>
            <person name="Leao T.F."/>
            <person name="Leao P.N."/>
            <person name="Guimaraes P.I."/>
            <person name="de Melo A.G.C."/>
            <person name="Ramos R.T.J."/>
            <person name="Silva A."/>
            <person name="Fiore M.F."/>
            <person name="Schneider M.P.C."/>
        </authorList>
    </citation>
    <scope>NUCLEOTIDE SEQUENCE [LARGE SCALE GENOMIC DNA]</scope>
    <source>
        <strain evidence="2">CENA21</strain>
    </source>
</reference>